<evidence type="ECO:0000256" key="3">
    <source>
        <dbReference type="ARBA" id="ARBA00022750"/>
    </source>
</evidence>
<dbReference type="Gene3D" id="3.30.420.10">
    <property type="entry name" value="Ribonuclease H-like superfamily/Ribonuclease H"/>
    <property type="match status" value="1"/>
</dbReference>
<evidence type="ECO:0000256" key="2">
    <source>
        <dbReference type="ARBA" id="ARBA00022723"/>
    </source>
</evidence>
<comment type="caution">
    <text evidence="7">The sequence shown here is derived from an EMBL/GenBank/DDBJ whole genome shotgun (WGS) entry which is preliminary data.</text>
</comment>
<sequence>MASLKYEIPLLDRNTRFALWQIKMQAVLAQMDLKDALLGIDKMPSTLTDEEKKRKDRKALTQLHLHLSNEILQDVMKEKTAAALWKRLEQICMSKTLTSKLHMKQRLYAHHLEEGASVHEHLTVFKEILSNLEAMEVQYDKEDLGLILLCSLPPSYSTFRDTILYSRESLTVDEVYDSLTSYDKMKHLVVKPDSQGEGLIVRGRQDRNTDDDRGRTQERNHRGKSKGRSKSSNREDYSDGELLVASVNDSKVSEEWILDSGCTFHMSPNRDWFTTYETVSEGVVLMGNNASCKIAGVGTIKVKMFDGVVRTLSDVRYVPELKRNLISLSTLDSKGYRYTAESGVLKISKGSLVVMKGQRKTAKLYVLQGSTVTGDAAVASSSLSDDDITKLWHMRLGHMSENGMVELSKRGLLDGQGICKLNFCEHCVFGKQKRVRFTRGIHNTKETLEYIHSDLWGPSRVPSRGGANYMLTFIDDFSRKVWAFFLKQKSDVFSAFKSWKIMIEKQTGKQIKYLRTDNGLEFCSDEFNRLCRSEGIVRHLTVRHTPQQNGVAERMNRTIMEKKQASTACFLINRSPSVAIEKKTPQEVWSGNPANYSDLKIFGCPTYAHVNNGKLEPRSIKCVFLGYKAGVKGYKLWCPENRKVVISRDVVFDETVMLPNLSLKDSSNKENQKQVEHQINTESTPQVSTKIENRVASSPQYSIAKNRTKREIKPPKKYAEADLVAYALNVAEDIDANQEPPNYSEAISCEDSEKWMFAMQEEMESLHKNKTWDLVKLPKARLVAKGYSQVPGVDFTDVFSPVVKHSSIRALLGIVAMHDLELEQLDSLYSLKQSPRQWYKRFDSFMTSHDFKRSSFDSCVYFKKNNDGSFVYLLLYVDDMLIAAKDKGEIRKVKAQLSEEFEMKDLGPAKKILGMEILRDRKTSKLYLSQKGYIEKLLCRFNMRSAKPVSTPLAAHFRLSSALSPQSDDEIEYMSHVPYSSAVGSLMYAMVCSRPDLSYAVSAVSRYMANPGKEHWKAVQWILRYLRGTTDVCLQFGRTEDGVIGYVDADFAGDLDRRRSLTAEYMAITEACKEAIWLKGLFSELNEDLQISTVFCDSQSAIFLTKDQMFHERTKHIDVRYHFVRDIIARGDIVVSKISTHENPADMMTKSLPITKFEHCLDLVGVHC</sequence>
<feature type="region of interest" description="Disordered" evidence="5">
    <location>
        <begin position="198"/>
        <end position="237"/>
    </location>
</feature>
<dbReference type="CDD" id="cd09272">
    <property type="entry name" value="RNase_HI_RT_Ty1"/>
    <property type="match status" value="1"/>
</dbReference>
<dbReference type="InterPro" id="IPR025724">
    <property type="entry name" value="GAG-pre-integrase_dom"/>
</dbReference>
<dbReference type="PANTHER" id="PTHR42648:SF28">
    <property type="entry name" value="TRANSPOSON-ENCODED PROTEIN WITH RIBONUCLEASE H-LIKE AND RETROVIRUS ZINC FINGER-LIKE DOMAINS"/>
    <property type="match status" value="1"/>
</dbReference>
<dbReference type="Pfam" id="PF07727">
    <property type="entry name" value="RVT_2"/>
    <property type="match status" value="2"/>
</dbReference>
<dbReference type="InterPro" id="IPR043502">
    <property type="entry name" value="DNA/RNA_pol_sf"/>
</dbReference>
<keyword evidence="3" id="KW-0064">Aspartyl protease</keyword>
<dbReference type="GO" id="GO:0046872">
    <property type="term" value="F:metal ion binding"/>
    <property type="evidence" value="ECO:0007669"/>
    <property type="project" value="UniProtKB-KW"/>
</dbReference>
<proteinExistence type="predicted"/>
<dbReference type="Pfam" id="PF25597">
    <property type="entry name" value="SH3_retrovirus"/>
    <property type="match status" value="1"/>
</dbReference>
<reference evidence="7 8" key="1">
    <citation type="journal article" date="2021" name="bioRxiv">
        <title>The Gossypium anomalum genome as a resource for cotton improvement and evolutionary analysis of hybrid incompatibility.</title>
        <authorList>
            <person name="Grover C.E."/>
            <person name="Yuan D."/>
            <person name="Arick M.A."/>
            <person name="Miller E.R."/>
            <person name="Hu G."/>
            <person name="Peterson D.G."/>
            <person name="Wendel J.F."/>
            <person name="Udall J.A."/>
        </authorList>
    </citation>
    <scope>NUCLEOTIDE SEQUENCE [LARGE SCALE GENOMIC DNA]</scope>
    <source>
        <strain evidence="7">JFW-Udall</strain>
        <tissue evidence="7">Leaf</tissue>
    </source>
</reference>
<dbReference type="PROSITE" id="PS50994">
    <property type="entry name" value="INTEGRASE"/>
    <property type="match status" value="1"/>
</dbReference>
<evidence type="ECO:0000313" key="7">
    <source>
        <dbReference type="EMBL" id="KAG8482924.1"/>
    </source>
</evidence>
<dbReference type="SUPFAM" id="SSF56672">
    <property type="entry name" value="DNA/RNA polymerases"/>
    <property type="match status" value="1"/>
</dbReference>
<dbReference type="InterPro" id="IPR054722">
    <property type="entry name" value="PolX-like_BBD"/>
</dbReference>
<dbReference type="GO" id="GO:0006508">
    <property type="term" value="P:proteolysis"/>
    <property type="evidence" value="ECO:0007669"/>
    <property type="project" value="UniProtKB-KW"/>
</dbReference>
<evidence type="ECO:0000256" key="5">
    <source>
        <dbReference type="SAM" id="MobiDB-lite"/>
    </source>
</evidence>
<dbReference type="InterPro" id="IPR012337">
    <property type="entry name" value="RNaseH-like_sf"/>
</dbReference>
<dbReference type="AlphaFoldDB" id="A0A8J5YDF2"/>
<dbReference type="InterPro" id="IPR057670">
    <property type="entry name" value="SH3_retrovirus"/>
</dbReference>
<keyword evidence="1" id="KW-0645">Protease</keyword>
<dbReference type="SUPFAM" id="SSF53098">
    <property type="entry name" value="Ribonuclease H-like"/>
    <property type="match status" value="1"/>
</dbReference>
<evidence type="ECO:0000256" key="1">
    <source>
        <dbReference type="ARBA" id="ARBA00022670"/>
    </source>
</evidence>
<dbReference type="OrthoDB" id="1729718at2759"/>
<gene>
    <name evidence="7" type="ORF">CXB51_024275</name>
</gene>
<dbReference type="PANTHER" id="PTHR42648">
    <property type="entry name" value="TRANSPOSASE, PUTATIVE-RELATED"/>
    <property type="match status" value="1"/>
</dbReference>
<dbReference type="GO" id="GO:0015074">
    <property type="term" value="P:DNA integration"/>
    <property type="evidence" value="ECO:0007669"/>
    <property type="project" value="InterPro"/>
</dbReference>
<feature type="compositionally biased region" description="Basic and acidic residues" evidence="5">
    <location>
        <begin position="203"/>
        <end position="220"/>
    </location>
</feature>
<organism evidence="7 8">
    <name type="scientific">Gossypium anomalum</name>
    <dbReference type="NCBI Taxonomy" id="47600"/>
    <lineage>
        <taxon>Eukaryota</taxon>
        <taxon>Viridiplantae</taxon>
        <taxon>Streptophyta</taxon>
        <taxon>Embryophyta</taxon>
        <taxon>Tracheophyta</taxon>
        <taxon>Spermatophyta</taxon>
        <taxon>Magnoliopsida</taxon>
        <taxon>eudicotyledons</taxon>
        <taxon>Gunneridae</taxon>
        <taxon>Pentapetalae</taxon>
        <taxon>rosids</taxon>
        <taxon>malvids</taxon>
        <taxon>Malvales</taxon>
        <taxon>Malvaceae</taxon>
        <taxon>Malvoideae</taxon>
        <taxon>Gossypium</taxon>
    </lineage>
</organism>
<name>A0A8J5YDF2_9ROSI</name>
<dbReference type="InterPro" id="IPR013103">
    <property type="entry name" value="RVT_2"/>
</dbReference>
<dbReference type="InterPro" id="IPR039537">
    <property type="entry name" value="Retrotran_Ty1/copia-like"/>
</dbReference>
<evidence type="ECO:0000256" key="4">
    <source>
        <dbReference type="ARBA" id="ARBA00022801"/>
    </source>
</evidence>
<keyword evidence="4" id="KW-0378">Hydrolase</keyword>
<keyword evidence="8" id="KW-1185">Reference proteome</keyword>
<dbReference type="Pfam" id="PF14223">
    <property type="entry name" value="Retrotran_gag_2"/>
    <property type="match status" value="1"/>
</dbReference>
<accession>A0A8J5YDF2</accession>
<keyword evidence="2" id="KW-0479">Metal-binding</keyword>
<dbReference type="InterPro" id="IPR001584">
    <property type="entry name" value="Integrase_cat-core"/>
</dbReference>
<dbReference type="Pfam" id="PF22936">
    <property type="entry name" value="Pol_BBD"/>
    <property type="match status" value="1"/>
</dbReference>
<protein>
    <recommendedName>
        <fullName evidence="6">Integrase catalytic domain-containing protein</fullName>
    </recommendedName>
</protein>
<feature type="domain" description="Integrase catalytic" evidence="6">
    <location>
        <begin position="442"/>
        <end position="562"/>
    </location>
</feature>
<evidence type="ECO:0000313" key="8">
    <source>
        <dbReference type="Proteomes" id="UP000701853"/>
    </source>
</evidence>
<evidence type="ECO:0000259" key="6">
    <source>
        <dbReference type="PROSITE" id="PS50994"/>
    </source>
</evidence>
<dbReference type="GO" id="GO:0004190">
    <property type="term" value="F:aspartic-type endopeptidase activity"/>
    <property type="evidence" value="ECO:0007669"/>
    <property type="project" value="UniProtKB-KW"/>
</dbReference>
<dbReference type="Pfam" id="PF00665">
    <property type="entry name" value="rve"/>
    <property type="match status" value="1"/>
</dbReference>
<dbReference type="Proteomes" id="UP000701853">
    <property type="component" value="Chromosome 9"/>
</dbReference>
<feature type="compositionally biased region" description="Basic residues" evidence="5">
    <location>
        <begin position="221"/>
        <end position="231"/>
    </location>
</feature>
<dbReference type="InterPro" id="IPR036397">
    <property type="entry name" value="RNaseH_sf"/>
</dbReference>
<dbReference type="GO" id="GO:0003676">
    <property type="term" value="F:nucleic acid binding"/>
    <property type="evidence" value="ECO:0007669"/>
    <property type="project" value="InterPro"/>
</dbReference>
<dbReference type="Pfam" id="PF13976">
    <property type="entry name" value="gag_pre-integrs"/>
    <property type="match status" value="1"/>
</dbReference>
<dbReference type="EMBL" id="JAHUZN010000009">
    <property type="protein sequence ID" value="KAG8482924.1"/>
    <property type="molecule type" value="Genomic_DNA"/>
</dbReference>